<dbReference type="EMBL" id="AKHW03006178">
    <property type="protein sequence ID" value="KYO23686.1"/>
    <property type="molecule type" value="Genomic_DNA"/>
</dbReference>
<organism evidence="1 2">
    <name type="scientific">Alligator mississippiensis</name>
    <name type="common">American alligator</name>
    <dbReference type="NCBI Taxonomy" id="8496"/>
    <lineage>
        <taxon>Eukaryota</taxon>
        <taxon>Metazoa</taxon>
        <taxon>Chordata</taxon>
        <taxon>Craniata</taxon>
        <taxon>Vertebrata</taxon>
        <taxon>Euteleostomi</taxon>
        <taxon>Archelosauria</taxon>
        <taxon>Archosauria</taxon>
        <taxon>Crocodylia</taxon>
        <taxon>Alligatoridae</taxon>
        <taxon>Alligatorinae</taxon>
        <taxon>Alligator</taxon>
    </lineage>
</organism>
<dbReference type="AlphaFoldDB" id="A0A151MGN5"/>
<reference evidence="1 2" key="1">
    <citation type="journal article" date="2012" name="Genome Biol.">
        <title>Sequencing three crocodilian genomes to illuminate the evolution of archosaurs and amniotes.</title>
        <authorList>
            <person name="St John J.A."/>
            <person name="Braun E.L."/>
            <person name="Isberg S.R."/>
            <person name="Miles L.G."/>
            <person name="Chong A.Y."/>
            <person name="Gongora J."/>
            <person name="Dalzell P."/>
            <person name="Moran C."/>
            <person name="Bed'hom B."/>
            <person name="Abzhanov A."/>
            <person name="Burgess S.C."/>
            <person name="Cooksey A.M."/>
            <person name="Castoe T.A."/>
            <person name="Crawford N.G."/>
            <person name="Densmore L.D."/>
            <person name="Drew J.C."/>
            <person name="Edwards S.V."/>
            <person name="Faircloth B.C."/>
            <person name="Fujita M.K."/>
            <person name="Greenwold M.J."/>
            <person name="Hoffmann F.G."/>
            <person name="Howard J.M."/>
            <person name="Iguchi T."/>
            <person name="Janes D.E."/>
            <person name="Khan S.Y."/>
            <person name="Kohno S."/>
            <person name="de Koning A.J."/>
            <person name="Lance S.L."/>
            <person name="McCarthy F.M."/>
            <person name="McCormack J.E."/>
            <person name="Merchant M.E."/>
            <person name="Peterson D.G."/>
            <person name="Pollock D.D."/>
            <person name="Pourmand N."/>
            <person name="Raney B.J."/>
            <person name="Roessler K.A."/>
            <person name="Sanford J.R."/>
            <person name="Sawyer R.H."/>
            <person name="Schmidt C.J."/>
            <person name="Triplett E.W."/>
            <person name="Tuberville T.D."/>
            <person name="Venegas-Anaya M."/>
            <person name="Howard J.T."/>
            <person name="Jarvis E.D."/>
            <person name="Guillette L.J.Jr."/>
            <person name="Glenn T.C."/>
            <person name="Green R.E."/>
            <person name="Ray D.A."/>
        </authorList>
    </citation>
    <scope>NUCLEOTIDE SEQUENCE [LARGE SCALE GENOMIC DNA]</scope>
    <source>
        <strain evidence="1">KSC_2009_1</strain>
    </source>
</reference>
<comment type="caution">
    <text evidence="1">The sequence shown here is derived from an EMBL/GenBank/DDBJ whole genome shotgun (WGS) entry which is preliminary data.</text>
</comment>
<sequence>MLEPGSSGGHNRSERRLKKYIVLERGRAFRFCFRKETDENTGENLLHLYSHRKKYFKERIPTKKIVGYFLPALPILGGKENRQGNILQSINQSINQNCSVVLCASTMNKNTGILTTEPAHWSGRKQEALKTTWESLALQDFQDSFSGT</sequence>
<protein>
    <submittedName>
        <fullName evidence="1">Uncharacterized protein</fullName>
    </submittedName>
</protein>
<gene>
    <name evidence="1" type="ORF">Y1Q_0002312</name>
</gene>
<proteinExistence type="predicted"/>
<keyword evidence="2" id="KW-1185">Reference proteome</keyword>
<dbReference type="Proteomes" id="UP000050525">
    <property type="component" value="Unassembled WGS sequence"/>
</dbReference>
<evidence type="ECO:0000313" key="2">
    <source>
        <dbReference type="Proteomes" id="UP000050525"/>
    </source>
</evidence>
<name>A0A151MGN5_ALLMI</name>
<evidence type="ECO:0000313" key="1">
    <source>
        <dbReference type="EMBL" id="KYO23686.1"/>
    </source>
</evidence>
<accession>A0A151MGN5</accession>